<proteinExistence type="inferred from homology"/>
<feature type="binding site" evidence="8">
    <location>
        <position position="317"/>
    </location>
    <ligand>
        <name>Mg(2+)</name>
        <dbReference type="ChEBI" id="CHEBI:18420"/>
        <label>1</label>
    </ligand>
</feature>
<gene>
    <name evidence="10 11 12 13" type="primary">LOC106056268</name>
</gene>
<name>A0A9W2ZK71_BIOGL</name>
<dbReference type="RefSeq" id="XP_055875437.1">
    <property type="nucleotide sequence ID" value="XM_056019462.1"/>
</dbReference>
<dbReference type="FunFam" id="1.10.4080.10:FF:000002">
    <property type="entry name" value="ADP-ribosylarginine hydrolase isoform X1"/>
    <property type="match status" value="1"/>
</dbReference>
<dbReference type="RefSeq" id="XP_055875438.1">
    <property type="nucleotide sequence ID" value="XM_056019463.1"/>
</dbReference>
<evidence type="ECO:0000313" key="10">
    <source>
        <dbReference type="RefSeq" id="XP_055875437.1"/>
    </source>
</evidence>
<feature type="binding site" evidence="8">
    <location>
        <position position="319"/>
    </location>
    <ligand>
        <name>Mg(2+)</name>
        <dbReference type="ChEBI" id="CHEBI:18420"/>
        <label>1</label>
    </ligand>
</feature>
<dbReference type="PIRSF" id="PIRSF016939">
    <property type="entry name" value="ADP_ribslarg_hdr"/>
    <property type="match status" value="1"/>
</dbReference>
<keyword evidence="9" id="KW-1185">Reference proteome</keyword>
<dbReference type="OrthoDB" id="10250509at2759"/>
<evidence type="ECO:0000256" key="4">
    <source>
        <dbReference type="ARBA" id="ARBA00049725"/>
    </source>
</evidence>
<dbReference type="InterPro" id="IPR036705">
    <property type="entry name" value="Ribosyl_crysJ1_sf"/>
</dbReference>
<dbReference type="GO" id="GO:0051725">
    <property type="term" value="P:protein de-ADP-ribosylation"/>
    <property type="evidence" value="ECO:0007669"/>
    <property type="project" value="InterPro"/>
</dbReference>
<dbReference type="OMA" id="HEVAFCY"/>
<dbReference type="Gene3D" id="1.10.4080.10">
    <property type="entry name" value="ADP-ribosylation/Crystallin J1"/>
    <property type="match status" value="1"/>
</dbReference>
<evidence type="ECO:0000313" key="9">
    <source>
        <dbReference type="Proteomes" id="UP001165740"/>
    </source>
</evidence>
<keyword evidence="8" id="KW-0479">Metal-binding</keyword>
<dbReference type="RefSeq" id="XP_055875439.1">
    <property type="nucleotide sequence ID" value="XM_056019464.1"/>
</dbReference>
<evidence type="ECO:0000256" key="6">
    <source>
        <dbReference type="ARBA" id="ARBA00049798"/>
    </source>
</evidence>
<evidence type="ECO:0000313" key="13">
    <source>
        <dbReference type="RefSeq" id="XP_055875440.1"/>
    </source>
</evidence>
<evidence type="ECO:0000256" key="8">
    <source>
        <dbReference type="PIRSR" id="PIRSR605502-1"/>
    </source>
</evidence>
<evidence type="ECO:0000256" key="3">
    <source>
        <dbReference type="ARBA" id="ARBA00049582"/>
    </source>
</evidence>
<dbReference type="AlphaFoldDB" id="A0A9W2ZK71"/>
<dbReference type="EC" id="3.2.2.19" evidence="4"/>
<evidence type="ECO:0000313" key="12">
    <source>
        <dbReference type="RefSeq" id="XP_055875439.1"/>
    </source>
</evidence>
<evidence type="ECO:0000313" key="11">
    <source>
        <dbReference type="RefSeq" id="XP_055875438.1"/>
    </source>
</evidence>
<evidence type="ECO:0000256" key="5">
    <source>
        <dbReference type="ARBA" id="ARBA00049773"/>
    </source>
</evidence>
<dbReference type="GeneID" id="106056268"/>
<keyword evidence="8" id="KW-0460">Magnesium</keyword>
<dbReference type="GO" id="GO:0000287">
    <property type="term" value="F:magnesium ion binding"/>
    <property type="evidence" value="ECO:0007669"/>
    <property type="project" value="InterPro"/>
</dbReference>
<feature type="binding site" evidence="8">
    <location>
        <position position="69"/>
    </location>
    <ligand>
        <name>Mg(2+)</name>
        <dbReference type="ChEBI" id="CHEBI:18420"/>
        <label>1</label>
    </ligand>
</feature>
<dbReference type="RefSeq" id="XP_055875440.1">
    <property type="nucleotide sequence ID" value="XM_056019465.1"/>
</dbReference>
<comment type="function">
    <text evidence="3">Specifically acts as an arginine mono-ADP-ribosylhydrolase by mediating the removal of mono-ADP-ribose attached to arginine residues on proteins.</text>
</comment>
<evidence type="ECO:0000256" key="1">
    <source>
        <dbReference type="ARBA" id="ARBA00010702"/>
    </source>
</evidence>
<dbReference type="Pfam" id="PF03747">
    <property type="entry name" value="ADP_ribosyl_GH"/>
    <property type="match status" value="1"/>
</dbReference>
<protein>
    <recommendedName>
        <fullName evidence="5">ADP-ribosylhydrolase ARH1</fullName>
        <ecNumber evidence="4">3.2.2.19</ecNumber>
    </recommendedName>
    <alternativeName>
        <fullName evidence="6">ADP-ribose-L-arginine cleaving enzyme</fullName>
    </alternativeName>
    <alternativeName>
        <fullName evidence="7">[Protein ADP-ribosylarginine] hydrolase</fullName>
    </alternativeName>
</protein>
<dbReference type="PANTHER" id="PTHR16222:SF26">
    <property type="entry name" value="ADP-RIBOSYLHYDROLASE ARH1"/>
    <property type="match status" value="1"/>
</dbReference>
<feature type="binding site" evidence="8">
    <location>
        <position position="70"/>
    </location>
    <ligand>
        <name>Mg(2+)</name>
        <dbReference type="ChEBI" id="CHEBI:18420"/>
        <label>1</label>
    </ligand>
</feature>
<feature type="binding site" evidence="8">
    <location>
        <position position="320"/>
    </location>
    <ligand>
        <name>Mg(2+)</name>
        <dbReference type="ChEBI" id="CHEBI:18420"/>
        <label>1</label>
    </ligand>
</feature>
<dbReference type="InterPro" id="IPR050792">
    <property type="entry name" value="ADP-ribosylglycohydrolase"/>
</dbReference>
<feature type="binding site" evidence="8">
    <location>
        <position position="71"/>
    </location>
    <ligand>
        <name>Mg(2+)</name>
        <dbReference type="ChEBI" id="CHEBI:18420"/>
        <label>1</label>
    </ligand>
</feature>
<dbReference type="PANTHER" id="PTHR16222">
    <property type="entry name" value="ADP-RIBOSYLGLYCOHYDROLASE"/>
    <property type="match status" value="1"/>
</dbReference>
<dbReference type="InterPro" id="IPR005502">
    <property type="entry name" value="Ribosyl_crysJ1"/>
</dbReference>
<organism evidence="9 10">
    <name type="scientific">Biomphalaria glabrata</name>
    <name type="common">Bloodfluke planorb</name>
    <name type="synonym">Freshwater snail</name>
    <dbReference type="NCBI Taxonomy" id="6526"/>
    <lineage>
        <taxon>Eukaryota</taxon>
        <taxon>Metazoa</taxon>
        <taxon>Spiralia</taxon>
        <taxon>Lophotrochozoa</taxon>
        <taxon>Mollusca</taxon>
        <taxon>Gastropoda</taxon>
        <taxon>Heterobranchia</taxon>
        <taxon>Euthyneura</taxon>
        <taxon>Panpulmonata</taxon>
        <taxon>Hygrophila</taxon>
        <taxon>Lymnaeoidea</taxon>
        <taxon>Planorbidae</taxon>
        <taxon>Biomphalaria</taxon>
    </lineage>
</organism>
<dbReference type="SUPFAM" id="SSF101478">
    <property type="entry name" value="ADP-ribosylglycohydrolase"/>
    <property type="match status" value="1"/>
</dbReference>
<reference evidence="10 11" key="1">
    <citation type="submission" date="2025-04" db="UniProtKB">
        <authorList>
            <consortium name="RefSeq"/>
        </authorList>
    </citation>
    <scope>IDENTIFICATION</scope>
</reference>
<dbReference type="GO" id="GO:0003875">
    <property type="term" value="F:ADP-ribosylarginine hydrolase activity"/>
    <property type="evidence" value="ECO:0007669"/>
    <property type="project" value="UniProtKB-EC"/>
</dbReference>
<accession>A0A9W2ZK71</accession>
<comment type="cofactor">
    <cofactor evidence="8">
        <name>Mg(2+)</name>
        <dbReference type="ChEBI" id="CHEBI:18420"/>
    </cofactor>
    <text evidence="8">Binds 2 magnesium ions per subunit.</text>
</comment>
<dbReference type="InterPro" id="IPR012108">
    <property type="entry name" value="ADP-ribosylarg_hydro"/>
</dbReference>
<evidence type="ECO:0000256" key="2">
    <source>
        <dbReference type="ARBA" id="ARBA00022801"/>
    </source>
</evidence>
<evidence type="ECO:0000256" key="7">
    <source>
        <dbReference type="ARBA" id="ARBA00049810"/>
    </source>
</evidence>
<sequence length="367" mass="40775">MEVSHLSACPNFKEDNYIAAMVLSGVGDALGYNNGRWEFCHSGPEIYKELQQLGGLEKINVKLPHWIVSDDTVMHLATGEALIKCSKSEEREQIFVALAIEYKKCMKDMANRAPGITCMSSVSELRPNVKYGYRIPFSPRGGGCGAAMRAMCIGLRYPRPEQLEDLIAISVESGRMTHHHPTGYLGSLAAALFTAFAVQGRPSKSWGKGLMETIPLALKYIESTSYCVEESKSEWNYFQNAWETYLSSRNLSDGQTDPIFPEPYGFEERDKFVKQVSFSGFGGASGHDAPMIAYDAYLAAGSSWKELCYRSMFHGGDSDSTGVMAACWYGVTYGLNDVPSINHKKVEYRDRLVTVARKLYTLAKESN</sequence>
<keyword evidence="2" id="KW-0378">Hydrolase</keyword>
<dbReference type="Proteomes" id="UP001165740">
    <property type="component" value="Chromosome 2"/>
</dbReference>
<comment type="similarity">
    <text evidence="1">Belongs to the ADP-ribosylglycohydrolase family.</text>
</comment>